<dbReference type="GO" id="GO:0004252">
    <property type="term" value="F:serine-type endopeptidase activity"/>
    <property type="evidence" value="ECO:0007669"/>
    <property type="project" value="InterPro"/>
</dbReference>
<reference evidence="3 4" key="1">
    <citation type="submission" date="2018-06" db="EMBL/GenBank/DDBJ databases">
        <title>Genomic Encyclopedia of Type Strains, Phase IV (KMG-IV): sequencing the most valuable type-strain genomes for metagenomic binning, comparative biology and taxonomic classification.</title>
        <authorList>
            <person name="Goeker M."/>
        </authorList>
    </citation>
    <scope>NUCLEOTIDE SEQUENCE [LARGE SCALE GENOMIC DNA]</scope>
    <source>
        <strain evidence="3 4">DSM 24875</strain>
    </source>
</reference>
<protein>
    <submittedName>
        <fullName evidence="3">Subtilase family protein</fullName>
    </submittedName>
</protein>
<sequence length="841" mass="90984">MPHDPEKPLLRLNEPSGAGRRRSPAGGSRARAFDRGAQERAHGPLFRRLHTILDRADAALELRADASSLAPERLLVFEVTGSIQNFVNAISRIPGLEFAGEEELAPDEFDKNPEFYLLVPQLDALRQIVSLWEGWQRAGTVPRNYGPWAQLFAQLRMIRPWGPADRVSEQNREYFRHAIDGAADDELLRIEIELVFRASGDTAQAAEAAIANQITHSGGAIIDRSRHPEFGYHAILADVPAAEIRRLAELDPGSLAGADPVAAIVPQSVGTPIEAEDQTPVDQARPHPPVEDPIAAVFDGVPVQAHPLLAGRLAIDDPTNLEARAVGQRLHGTAMASIALHGDLNDPPTPISRRVYFRPVMYAPAIGDELFDGDRLVVDVIVEAVIRMRANGGGNVIIVNVSLGDITKPFTGKISTWARALDYLAFRYGILFLVSAGNVNAGISMRDFANAAEFEAARSADRSRGALRGVDAAKADRRLLAPADSLNSLTIGAWHRDSSSEVFGGVTPFVPYDGEEMPNLSSRLGPGLRRSTKPEALFAGGRQRGRLDPVAAPPILLSHPNPSRFWGLKVAAPPGNGGMGLHYTMGTSAATALATHSAHRIFDALERAYPALIAQMPLAERAALLKALLVHAASWRGSDKFIRSVIDPDAEMHHEHWRREVCRHLGYGFVDPEDAIACASDRATMWATGSIGPEGSIVFDVPIPAVFGNSSSPREVRATLAWFAPTRPGHLAYRAVKLRVPSLHTDDLETAGISTTTGQPTNTQSESGTIVHRRWRNARIGTAAGGGTIPVQVQREIDQGARIDEGVPFGLAVTVEMPGAIQVYDQILPSIRVRPRPQVRA</sequence>
<evidence type="ECO:0000256" key="1">
    <source>
        <dbReference type="SAM" id="MobiDB-lite"/>
    </source>
</evidence>
<dbReference type="AlphaFoldDB" id="A0A366FEE9"/>
<evidence type="ECO:0000313" key="4">
    <source>
        <dbReference type="Proteomes" id="UP000253529"/>
    </source>
</evidence>
<dbReference type="EMBL" id="QNRK01000012">
    <property type="protein sequence ID" value="RBP13034.1"/>
    <property type="molecule type" value="Genomic_DNA"/>
</dbReference>
<keyword evidence="4" id="KW-1185">Reference proteome</keyword>
<dbReference type="GO" id="GO:0006508">
    <property type="term" value="P:proteolysis"/>
    <property type="evidence" value="ECO:0007669"/>
    <property type="project" value="InterPro"/>
</dbReference>
<evidence type="ECO:0000259" key="2">
    <source>
        <dbReference type="Pfam" id="PF00082"/>
    </source>
</evidence>
<dbReference type="OrthoDB" id="9768989at2"/>
<gene>
    <name evidence="3" type="ORF">DFR50_1122</name>
</gene>
<proteinExistence type="predicted"/>
<dbReference type="InterPro" id="IPR034074">
    <property type="entry name" value="Y4bN_pept_dom"/>
</dbReference>
<accession>A0A366FEE9</accession>
<dbReference type="InterPro" id="IPR000209">
    <property type="entry name" value="Peptidase_S8/S53_dom"/>
</dbReference>
<evidence type="ECO:0000313" key="3">
    <source>
        <dbReference type="EMBL" id="RBP13034.1"/>
    </source>
</evidence>
<name>A0A366FEE9_9HYPH</name>
<organism evidence="3 4">
    <name type="scientific">Roseiarcus fermentans</name>
    <dbReference type="NCBI Taxonomy" id="1473586"/>
    <lineage>
        <taxon>Bacteria</taxon>
        <taxon>Pseudomonadati</taxon>
        <taxon>Pseudomonadota</taxon>
        <taxon>Alphaproteobacteria</taxon>
        <taxon>Hyphomicrobiales</taxon>
        <taxon>Roseiarcaceae</taxon>
        <taxon>Roseiarcus</taxon>
    </lineage>
</organism>
<dbReference type="Proteomes" id="UP000253529">
    <property type="component" value="Unassembled WGS sequence"/>
</dbReference>
<comment type="caution">
    <text evidence="3">The sequence shown here is derived from an EMBL/GenBank/DDBJ whole genome shotgun (WGS) entry which is preliminary data.</text>
</comment>
<dbReference type="CDD" id="cd04847">
    <property type="entry name" value="Peptidases_S8_Subtilisin_like_2"/>
    <property type="match status" value="1"/>
</dbReference>
<feature type="domain" description="Peptidase S8/S53" evidence="2">
    <location>
        <begin position="306"/>
        <end position="634"/>
    </location>
</feature>
<dbReference type="Pfam" id="PF00082">
    <property type="entry name" value="Peptidase_S8"/>
    <property type="match status" value="1"/>
</dbReference>
<dbReference type="InterPro" id="IPR036852">
    <property type="entry name" value="Peptidase_S8/S53_dom_sf"/>
</dbReference>
<feature type="region of interest" description="Disordered" evidence="1">
    <location>
        <begin position="1"/>
        <end position="34"/>
    </location>
</feature>
<dbReference type="Gene3D" id="3.40.50.200">
    <property type="entry name" value="Peptidase S8/S53 domain"/>
    <property type="match status" value="1"/>
</dbReference>
<dbReference type="SUPFAM" id="SSF52743">
    <property type="entry name" value="Subtilisin-like"/>
    <property type="match status" value="1"/>
</dbReference>